<dbReference type="Gene3D" id="2.60.40.1110">
    <property type="match status" value="2"/>
</dbReference>
<evidence type="ECO:0000256" key="1">
    <source>
        <dbReference type="ARBA" id="ARBA00008061"/>
    </source>
</evidence>
<feature type="signal peptide" evidence="10">
    <location>
        <begin position="1"/>
        <end position="29"/>
    </location>
</feature>
<keyword evidence="3 12" id="KW-0378">Hydrolase</keyword>
<evidence type="ECO:0000256" key="10">
    <source>
        <dbReference type="SAM" id="SignalP"/>
    </source>
</evidence>
<evidence type="ECO:0000256" key="5">
    <source>
        <dbReference type="ARBA" id="ARBA00023295"/>
    </source>
</evidence>
<dbReference type="Pfam" id="PF03714">
    <property type="entry name" value="PUD"/>
    <property type="match status" value="2"/>
</dbReference>
<dbReference type="PANTHER" id="PTHR43002">
    <property type="entry name" value="GLYCOGEN DEBRANCHING ENZYME"/>
    <property type="match status" value="1"/>
</dbReference>
<name>A0ABS2QXC8_9BACI</name>
<dbReference type="EC" id="3.2.1.41" evidence="7"/>
<sequence>MRAKRWFAIVTIFAMIASIFSSFPMQTFANTTKVTIHYQETPDNKKDWNLWVWPEGGDGKAYEFTGEDAFGKYAEIEVPGDVKRVGFIVRTDTWEKDGEDRWIDIQNGEGEVWIKGGDEATYTEPPDGEYREFPSYEKVKLTIHYSRYDQRYDGWNVWAWPEGKDGQAVTFTGEDEFGKVATVELSNPEGIKKVGFIVRQSVEGNDWANKEFNDRYVTKFNKDGSAEIWIAQGMERVFYDPSNIDRNPKIVRAAIDKMNEITFETNVPFSVKEENNAGITLEGATIKEVVSFNEKDETTNKVRIVTEDALDLTKSYTISKELFGSATVEVGEAVRSKEFDELFYYQGSDLGNTYTKEKTTFRLWAPTASEAKLVTYKKWDDSTGTEVAMKKAEKGTWTAERNGDQDGLIYTYKVKIGDKWNEAVDPYARAVTVNGDKGAVVDLNTTNPSKWPSKKPALQKPEDAIIYELHVRDLSMHPESGIKNKGKFLGVTEEGTRGPGGAKTGLDHMKDVGATHVQFIPIYDYRTVDETKLDQPQYNWGYDPKNYNAPEGSYSTNPYEPKVRINEMKQMVQSLHKNDLRVIMDVVYNHMYAVNESNFNQLVPGYYFRYNADGTLANGTGVGNDTASERNMMRKFIVDSVTYWAKEYNLDGFRFDLMGIHDVQTMNEVRDALNKIDPSIIVLGEGWDLNTPLPADQKANQKNAGQMPGVAHFNDAIRDGLKGSVFYDDDSGFVNGKQGLEDIMKKSVAGGIDYDASTATYKDPEQVVTYVEAHDNHTLWDKLFLTNPKASEQERKQMHKLASSMILTSQGMSFIHAGQEFMRTKGGDHNSYKSSDAVNQLDWTRRGAFDQEVEYMKGLIELRKQYPAFRMATAEEIKQNLAFVKAPNNAVAYTLTDPAKKNPTKQLVVIHNANQNEIDMTLPGKGDWSLLVNGKVAGTKVIQKIKGNRVKVPALSTFVLEGKVDPTQEKFPFNDVPVGYEWAKTYIQELVDKGMTTGVTQTKFHPSKSVTRGQFVTMIGRALHLEEHTYQATFKDVKKGEYYTPYILKAAEIGLVKGNHGAFQPHQPISREQMALIITRLYEHLNIQAPTGNYQSFKDYENISPYAREAVGTLKELGVITGKANGEFAPRQHLTRAQSAKVLIESLQHIK</sequence>
<evidence type="ECO:0000256" key="7">
    <source>
        <dbReference type="ARBA" id="ARBA00024062"/>
    </source>
</evidence>
<proteinExistence type="inferred from homology"/>
<feature type="domain" description="SLH" evidence="11">
    <location>
        <begin position="1034"/>
        <end position="1092"/>
    </location>
</feature>
<organism evidence="12 13">
    <name type="scientific">Priestia iocasae</name>
    <dbReference type="NCBI Taxonomy" id="2291674"/>
    <lineage>
        <taxon>Bacteria</taxon>
        <taxon>Bacillati</taxon>
        <taxon>Bacillota</taxon>
        <taxon>Bacilli</taxon>
        <taxon>Bacillales</taxon>
        <taxon>Bacillaceae</taxon>
        <taxon>Priestia</taxon>
    </lineage>
</organism>
<dbReference type="InterPro" id="IPR049117">
    <property type="entry name" value="pulA_all-beta"/>
</dbReference>
<keyword evidence="13" id="KW-1185">Reference proteome</keyword>
<feature type="domain" description="SLH" evidence="11">
    <location>
        <begin position="970"/>
        <end position="1033"/>
    </location>
</feature>
<dbReference type="InterPro" id="IPR013780">
    <property type="entry name" value="Glyco_hydro_b"/>
</dbReference>
<dbReference type="InterPro" id="IPR013784">
    <property type="entry name" value="Carb-bd-like_fold"/>
</dbReference>
<evidence type="ECO:0000259" key="11">
    <source>
        <dbReference type="PROSITE" id="PS51272"/>
    </source>
</evidence>
<dbReference type="Gene3D" id="3.20.20.80">
    <property type="entry name" value="Glycosidases"/>
    <property type="match status" value="1"/>
</dbReference>
<comment type="caution">
    <text evidence="12">The sequence shown here is derived from an EMBL/GenBank/DDBJ whole genome shotgun (WGS) entry which is preliminary data.</text>
</comment>
<dbReference type="PROSITE" id="PS51272">
    <property type="entry name" value="SLH"/>
    <property type="match status" value="3"/>
</dbReference>
<dbReference type="EMBL" id="JAFBFC010000005">
    <property type="protein sequence ID" value="MBM7704139.1"/>
    <property type="molecule type" value="Genomic_DNA"/>
</dbReference>
<evidence type="ECO:0000313" key="12">
    <source>
        <dbReference type="EMBL" id="MBM7704139.1"/>
    </source>
</evidence>
<keyword evidence="2 10" id="KW-0732">Signal</keyword>
<dbReference type="SMART" id="SM00642">
    <property type="entry name" value="Aamy"/>
    <property type="match status" value="1"/>
</dbReference>
<dbReference type="Proteomes" id="UP000809829">
    <property type="component" value="Unassembled WGS sequence"/>
</dbReference>
<dbReference type="InterPro" id="IPR006047">
    <property type="entry name" value="GH13_cat_dom"/>
</dbReference>
<evidence type="ECO:0000256" key="3">
    <source>
        <dbReference type="ARBA" id="ARBA00022801"/>
    </source>
</evidence>
<dbReference type="InterPro" id="IPR017853">
    <property type="entry name" value="GH"/>
</dbReference>
<dbReference type="InterPro" id="IPR001119">
    <property type="entry name" value="SLH_dom"/>
</dbReference>
<evidence type="ECO:0000256" key="6">
    <source>
        <dbReference type="ARBA" id="ARBA00023965"/>
    </source>
</evidence>
<feature type="domain" description="SLH" evidence="11">
    <location>
        <begin position="1094"/>
        <end position="1151"/>
    </location>
</feature>
<dbReference type="InterPro" id="IPR014756">
    <property type="entry name" value="Ig_E-set"/>
</dbReference>
<gene>
    <name evidence="12" type="ORF">JOC83_002989</name>
</gene>
<dbReference type="InterPro" id="IPR004193">
    <property type="entry name" value="Glyco_hydro_13_N"/>
</dbReference>
<dbReference type="GO" id="GO:0051060">
    <property type="term" value="F:pullulanase activity"/>
    <property type="evidence" value="ECO:0007669"/>
    <property type="project" value="UniProtKB-EC"/>
</dbReference>
<keyword evidence="4" id="KW-0106">Calcium</keyword>
<dbReference type="InterPro" id="IPR005323">
    <property type="entry name" value="CBM41_pullulanase"/>
</dbReference>
<comment type="similarity">
    <text evidence="1">Belongs to the glycosyl hydrolase 13 family.</text>
</comment>
<dbReference type="Pfam" id="PF02922">
    <property type="entry name" value="CBM_48"/>
    <property type="match status" value="1"/>
</dbReference>
<dbReference type="NCBIfam" id="TIGR02104">
    <property type="entry name" value="pulA_typeI"/>
    <property type="match status" value="1"/>
</dbReference>
<dbReference type="Gene3D" id="2.60.40.10">
    <property type="entry name" value="Immunoglobulins"/>
    <property type="match status" value="1"/>
</dbReference>
<dbReference type="CDD" id="cd11341">
    <property type="entry name" value="AmyAc_Pullulanase_LD-like"/>
    <property type="match status" value="1"/>
</dbReference>
<dbReference type="CDD" id="cd10315">
    <property type="entry name" value="CBM41_pullulanase"/>
    <property type="match status" value="2"/>
</dbReference>
<comment type="catalytic activity">
    <reaction evidence="6">
        <text>Hydrolysis of (1-&gt;6)-alpha-D-glucosidic linkages in pullulan, amylopectin and glycogen, and in the alpha- and beta-limit dextrins of amylopectin and glycogen.</text>
        <dbReference type="EC" id="3.2.1.41"/>
    </reaction>
</comment>
<dbReference type="SUPFAM" id="SSF81296">
    <property type="entry name" value="E set domains"/>
    <property type="match status" value="1"/>
</dbReference>
<evidence type="ECO:0000313" key="13">
    <source>
        <dbReference type="Proteomes" id="UP000809829"/>
    </source>
</evidence>
<evidence type="ECO:0000256" key="2">
    <source>
        <dbReference type="ARBA" id="ARBA00022729"/>
    </source>
</evidence>
<protein>
    <recommendedName>
        <fullName evidence="7">pullulanase</fullName>
        <ecNumber evidence="7">3.2.1.41</ecNumber>
    </recommendedName>
    <alternativeName>
        <fullName evidence="8">Alpha-dextrin endo-1,6-alpha-glucosidase</fullName>
    </alternativeName>
    <alternativeName>
        <fullName evidence="9">Pullulan 6-glucanohydrolase</fullName>
    </alternativeName>
</protein>
<dbReference type="SUPFAM" id="SSF51445">
    <property type="entry name" value="(Trans)glycosidases"/>
    <property type="match status" value="1"/>
</dbReference>
<dbReference type="CDD" id="cd02860">
    <property type="entry name" value="E_set_Pullulanase"/>
    <property type="match status" value="1"/>
</dbReference>
<keyword evidence="5 12" id="KW-0326">Glycosidase</keyword>
<reference evidence="12 13" key="1">
    <citation type="submission" date="2021-01" db="EMBL/GenBank/DDBJ databases">
        <title>Genomic Encyclopedia of Type Strains, Phase IV (KMG-IV): sequencing the most valuable type-strain genomes for metagenomic binning, comparative biology and taxonomic classification.</title>
        <authorList>
            <person name="Goeker M."/>
        </authorList>
    </citation>
    <scope>NUCLEOTIDE SEQUENCE [LARGE SCALE GENOMIC DNA]</scope>
    <source>
        <strain evidence="12 13">DSM 104297</strain>
    </source>
</reference>
<evidence type="ECO:0000256" key="8">
    <source>
        <dbReference type="ARBA" id="ARBA00029618"/>
    </source>
</evidence>
<evidence type="ECO:0000256" key="9">
    <source>
        <dbReference type="ARBA" id="ARBA00031076"/>
    </source>
</evidence>
<accession>A0ABS2QXC8</accession>
<evidence type="ECO:0000256" key="4">
    <source>
        <dbReference type="ARBA" id="ARBA00022837"/>
    </source>
</evidence>
<dbReference type="Gene3D" id="2.60.40.2320">
    <property type="match status" value="1"/>
</dbReference>
<dbReference type="Pfam" id="PF21653">
    <property type="entry name" value="pulA_all-beta"/>
    <property type="match status" value="1"/>
</dbReference>
<dbReference type="SUPFAM" id="SSF49452">
    <property type="entry name" value="Starch-binding domain-like"/>
    <property type="match status" value="2"/>
</dbReference>
<dbReference type="InterPro" id="IPR011840">
    <property type="entry name" value="PulA_typeI"/>
</dbReference>
<feature type="chain" id="PRO_5046743875" description="pullulanase" evidence="10">
    <location>
        <begin position="30"/>
        <end position="1151"/>
    </location>
</feature>
<dbReference type="Pfam" id="PF00395">
    <property type="entry name" value="SLH"/>
    <property type="match status" value="3"/>
</dbReference>
<dbReference type="InterPro" id="IPR013783">
    <property type="entry name" value="Ig-like_fold"/>
</dbReference>
<dbReference type="Gene3D" id="2.60.40.1180">
    <property type="entry name" value="Golgi alpha-mannosidase II"/>
    <property type="match status" value="1"/>
</dbReference>
<dbReference type="Pfam" id="PF00128">
    <property type="entry name" value="Alpha-amylase"/>
    <property type="match status" value="1"/>
</dbReference>